<dbReference type="EMBL" id="JANRMI010000004">
    <property type="protein sequence ID" value="MDG0817704.1"/>
    <property type="molecule type" value="Genomic_DNA"/>
</dbReference>
<organism evidence="3 4">
    <name type="scientific">Bdellovibrio svalbardensis</name>
    <dbReference type="NCBI Taxonomy" id="2972972"/>
    <lineage>
        <taxon>Bacteria</taxon>
        <taxon>Pseudomonadati</taxon>
        <taxon>Bdellovibrionota</taxon>
        <taxon>Bdellovibrionia</taxon>
        <taxon>Bdellovibrionales</taxon>
        <taxon>Pseudobdellovibrionaceae</taxon>
        <taxon>Bdellovibrio</taxon>
    </lineage>
</organism>
<sequence>METIASLRQEIDQVHKELYALLLRRRDLTMAVWKIKQEQGLPFYNAEREEQILADFVKLSADQGQDQQFDELLKGVMNSILREYERYLKSKYPKN</sequence>
<gene>
    <name evidence="3" type="ORF">NWE73_15085</name>
</gene>
<dbReference type="Proteomes" id="UP001152321">
    <property type="component" value="Unassembled WGS sequence"/>
</dbReference>
<dbReference type="InterPro" id="IPR036979">
    <property type="entry name" value="CM_dom_sf"/>
</dbReference>
<name>A0ABT6DM76_9BACT</name>
<comment type="caution">
    <text evidence="3">The sequence shown here is derived from an EMBL/GenBank/DDBJ whole genome shotgun (WGS) entry which is preliminary data.</text>
</comment>
<dbReference type="InterPro" id="IPR002701">
    <property type="entry name" value="CM_II_prokaryot"/>
</dbReference>
<dbReference type="InterPro" id="IPR036263">
    <property type="entry name" value="Chorismate_II_sf"/>
</dbReference>
<proteinExistence type="predicted"/>
<dbReference type="Gene3D" id="1.20.59.10">
    <property type="entry name" value="Chorismate mutase"/>
    <property type="match status" value="1"/>
</dbReference>
<dbReference type="RefSeq" id="WP_277579176.1">
    <property type="nucleotide sequence ID" value="NZ_JANRMI010000004.1"/>
</dbReference>
<reference evidence="3" key="1">
    <citation type="submission" date="2022-08" db="EMBL/GenBank/DDBJ databases">
        <title>Novel Bdellovibrio Species Isolated from Svalbard: Designation Bdellovibrio svalbardensis.</title>
        <authorList>
            <person name="Mitchell R.J."/>
            <person name="Choi S.Y."/>
        </authorList>
    </citation>
    <scope>NUCLEOTIDE SEQUENCE</scope>
    <source>
        <strain evidence="3">PAP01</strain>
    </source>
</reference>
<evidence type="ECO:0000256" key="1">
    <source>
        <dbReference type="ARBA" id="ARBA00012404"/>
    </source>
</evidence>
<feature type="domain" description="Chorismate mutase" evidence="2">
    <location>
        <begin position="1"/>
        <end position="92"/>
    </location>
</feature>
<dbReference type="SUPFAM" id="SSF48600">
    <property type="entry name" value="Chorismate mutase II"/>
    <property type="match status" value="1"/>
</dbReference>
<accession>A0ABT6DM76</accession>
<keyword evidence="4" id="KW-1185">Reference proteome</keyword>
<evidence type="ECO:0000313" key="4">
    <source>
        <dbReference type="Proteomes" id="UP001152321"/>
    </source>
</evidence>
<dbReference type="PROSITE" id="PS51168">
    <property type="entry name" value="CHORISMATE_MUT_2"/>
    <property type="match status" value="1"/>
</dbReference>
<evidence type="ECO:0000259" key="2">
    <source>
        <dbReference type="PROSITE" id="PS51168"/>
    </source>
</evidence>
<dbReference type="SMART" id="SM00830">
    <property type="entry name" value="CM_2"/>
    <property type="match status" value="1"/>
</dbReference>
<dbReference type="EC" id="5.4.99.5" evidence="1"/>
<evidence type="ECO:0000313" key="3">
    <source>
        <dbReference type="EMBL" id="MDG0817704.1"/>
    </source>
</evidence>
<dbReference type="Pfam" id="PF01817">
    <property type="entry name" value="CM_2"/>
    <property type="match status" value="1"/>
</dbReference>
<protein>
    <recommendedName>
        <fullName evidence="1">chorismate mutase</fullName>
        <ecNumber evidence="1">5.4.99.5</ecNumber>
    </recommendedName>
</protein>